<keyword evidence="2" id="KW-1185">Reference proteome</keyword>
<name>A0A6A2WLT9_HIBSY</name>
<dbReference type="EMBL" id="VEPZ02001762">
    <property type="protein sequence ID" value="KAE8656925.1"/>
    <property type="molecule type" value="Genomic_DNA"/>
</dbReference>
<organism evidence="1 2">
    <name type="scientific">Hibiscus syriacus</name>
    <name type="common">Rose of Sharon</name>
    <dbReference type="NCBI Taxonomy" id="106335"/>
    <lineage>
        <taxon>Eukaryota</taxon>
        <taxon>Viridiplantae</taxon>
        <taxon>Streptophyta</taxon>
        <taxon>Embryophyta</taxon>
        <taxon>Tracheophyta</taxon>
        <taxon>Spermatophyta</taxon>
        <taxon>Magnoliopsida</taxon>
        <taxon>eudicotyledons</taxon>
        <taxon>Gunneridae</taxon>
        <taxon>Pentapetalae</taxon>
        <taxon>rosids</taxon>
        <taxon>malvids</taxon>
        <taxon>Malvales</taxon>
        <taxon>Malvaceae</taxon>
        <taxon>Malvoideae</taxon>
        <taxon>Hibiscus</taxon>
    </lineage>
</organism>
<dbReference type="Proteomes" id="UP000436088">
    <property type="component" value="Unassembled WGS sequence"/>
</dbReference>
<proteinExistence type="predicted"/>
<dbReference type="PANTHER" id="PTHR34051">
    <property type="entry name" value="PROTEIN LOW PSII ACCUMULATION 3, CHLOROPLASTIC"/>
    <property type="match status" value="1"/>
</dbReference>
<evidence type="ECO:0000313" key="1">
    <source>
        <dbReference type="EMBL" id="KAE8656925.1"/>
    </source>
</evidence>
<accession>A0A6A2WLT9</accession>
<dbReference type="PANTHER" id="PTHR34051:SF2">
    <property type="entry name" value="PROTEIN LPA3"/>
    <property type="match status" value="1"/>
</dbReference>
<dbReference type="AlphaFoldDB" id="A0A6A2WLT9"/>
<gene>
    <name evidence="1" type="ORF">F3Y22_tig00116997pilonHSYRG00613</name>
</gene>
<sequence length="202" mass="22358">MSKYVKGSSDDFINANTQLALAIVSKLQHKMETRAGIVFPDKPEKRRASELFKAALDLVDGISIGSLDDVPSGAVTTFFKSIKNTPDFDFEDENEVLTWLFWNLLPKICTISFFLDSSVCSIYESGSSPRIGAGPWQVMEMLKPADGSYACVAESATRFTLGETKEELLQVLGLQEEQGSQLEFQSEIQGCSYDFLINISPM</sequence>
<comment type="caution">
    <text evidence="1">The sequence shown here is derived from an EMBL/GenBank/DDBJ whole genome shotgun (WGS) entry which is preliminary data.</text>
</comment>
<dbReference type="InterPro" id="IPR044687">
    <property type="entry name" value="LPA3"/>
</dbReference>
<reference evidence="1" key="1">
    <citation type="submission" date="2019-09" db="EMBL/GenBank/DDBJ databases">
        <title>Draft genome information of white flower Hibiscus syriacus.</title>
        <authorList>
            <person name="Kim Y.-M."/>
        </authorList>
    </citation>
    <scope>NUCLEOTIDE SEQUENCE [LARGE SCALE GENOMIC DNA]</scope>
    <source>
        <strain evidence="1">YM2019G1</strain>
    </source>
</reference>
<protein>
    <submittedName>
        <fullName evidence="1">Protein LOW PSII ACCUMULATION 3</fullName>
    </submittedName>
</protein>
<evidence type="ECO:0000313" key="2">
    <source>
        <dbReference type="Proteomes" id="UP000436088"/>
    </source>
</evidence>